<keyword evidence="2 4" id="KW-0378">Hydrolase</keyword>
<dbReference type="SUPFAM" id="SSF75005">
    <property type="entry name" value="Arabinanase/levansucrase/invertase"/>
    <property type="match status" value="1"/>
</dbReference>
<evidence type="ECO:0000259" key="6">
    <source>
        <dbReference type="Pfam" id="PF08244"/>
    </source>
</evidence>
<feature type="domain" description="Glycosyl hydrolase family 32 N-terminal" evidence="5">
    <location>
        <begin position="1"/>
        <end position="295"/>
    </location>
</feature>
<dbReference type="AlphaFoldDB" id="A0A8S1A540"/>
<dbReference type="Gene3D" id="2.60.120.560">
    <property type="entry name" value="Exo-inulinase, domain 1"/>
    <property type="match status" value="1"/>
</dbReference>
<dbReference type="PANTHER" id="PTHR43101">
    <property type="entry name" value="BETA-FRUCTOSIDASE"/>
    <property type="match status" value="1"/>
</dbReference>
<gene>
    <name evidence="7" type="ORF">APLA_LOCUS8454</name>
</gene>
<dbReference type="SMART" id="SM00640">
    <property type="entry name" value="Glyco_32"/>
    <property type="match status" value="1"/>
</dbReference>
<accession>A0A8S1A540</accession>
<protein>
    <recommendedName>
        <fullName evidence="4">Sucrose-6-phosphate hydrolase</fullName>
        <ecNumber evidence="4">3.2.1.26</ecNumber>
    </recommendedName>
</protein>
<dbReference type="InterPro" id="IPR001362">
    <property type="entry name" value="Glyco_hydro_32"/>
</dbReference>
<dbReference type="Proteomes" id="UP000494106">
    <property type="component" value="Unassembled WGS sequence"/>
</dbReference>
<dbReference type="PANTHER" id="PTHR43101:SF1">
    <property type="entry name" value="BETA-FRUCTOSIDASE"/>
    <property type="match status" value="1"/>
</dbReference>
<evidence type="ECO:0000259" key="5">
    <source>
        <dbReference type="Pfam" id="PF00251"/>
    </source>
</evidence>
<feature type="domain" description="Glycosyl hydrolase family 32 C-terminal" evidence="6">
    <location>
        <begin position="329"/>
        <end position="411"/>
    </location>
</feature>
<name>A0A8S1A540_ARCPL</name>
<dbReference type="InterPro" id="IPR013189">
    <property type="entry name" value="Glyco_hydro_32_C"/>
</dbReference>
<sequence length="437" mass="49760">MNDPNGFCVFKNEFHLFYQYNPLSSQEPGIAHWGHAKSSDLFHWEHLEIALYPDKNYDKNGVFSGSAIIVNETMNLLYTGNSNNQGEIQQRQALASSTNGVKFIKYPENPVLLGNDYQPNIRDPKVWQYGDDFYMVIGNSFKNDTLGRVLLFSSKDLKSWKEASILGESDGFLGYMWECPDFFELNGKFVLLFSPQGVKPQGDQYKNLYQSGYIVGDFDYKSKVFTPITKFKELDYGHDFYATQTSIDSQKRRIVVAWLSMWEQVYPERNDGWSGQLTIPRALQLTSTYELIQKPVDEILGIRNGLLYSGIAAPGTSIKLNNNIGEIVITASQHEDFNLIFEAGNTTVTLKYDNNNGKVSLDRGGNDGVRRTDWRPLGRLQMRIFVDRSSIEVFCGDGEVTFSSRFFPYGEVNVRLGEKSKAENMLVYHLKRTVPAP</sequence>
<dbReference type="Gene3D" id="2.115.10.20">
    <property type="entry name" value="Glycosyl hydrolase domain, family 43"/>
    <property type="match status" value="1"/>
</dbReference>
<evidence type="ECO:0000313" key="8">
    <source>
        <dbReference type="Proteomes" id="UP000494106"/>
    </source>
</evidence>
<dbReference type="EMBL" id="CADEBC010000508">
    <property type="protein sequence ID" value="CAB3241156.1"/>
    <property type="molecule type" value="Genomic_DNA"/>
</dbReference>
<organism evidence="7 8">
    <name type="scientific">Arctia plantaginis</name>
    <name type="common">Wood tiger moth</name>
    <name type="synonym">Phalaena plantaginis</name>
    <dbReference type="NCBI Taxonomy" id="874455"/>
    <lineage>
        <taxon>Eukaryota</taxon>
        <taxon>Metazoa</taxon>
        <taxon>Ecdysozoa</taxon>
        <taxon>Arthropoda</taxon>
        <taxon>Hexapoda</taxon>
        <taxon>Insecta</taxon>
        <taxon>Pterygota</taxon>
        <taxon>Neoptera</taxon>
        <taxon>Endopterygota</taxon>
        <taxon>Lepidoptera</taxon>
        <taxon>Glossata</taxon>
        <taxon>Ditrysia</taxon>
        <taxon>Noctuoidea</taxon>
        <taxon>Erebidae</taxon>
        <taxon>Arctiinae</taxon>
        <taxon>Arctia</taxon>
    </lineage>
</organism>
<keyword evidence="8" id="KW-1185">Reference proteome</keyword>
<dbReference type="InterPro" id="IPR013148">
    <property type="entry name" value="Glyco_hydro_32_N"/>
</dbReference>
<dbReference type="NCBIfam" id="TIGR01322">
    <property type="entry name" value="scrB_fam"/>
    <property type="match status" value="1"/>
</dbReference>
<dbReference type="Pfam" id="PF08244">
    <property type="entry name" value="Glyco_hydro_32C"/>
    <property type="match status" value="1"/>
</dbReference>
<evidence type="ECO:0000256" key="1">
    <source>
        <dbReference type="ARBA" id="ARBA00009902"/>
    </source>
</evidence>
<dbReference type="InterPro" id="IPR013320">
    <property type="entry name" value="ConA-like_dom_sf"/>
</dbReference>
<evidence type="ECO:0000256" key="3">
    <source>
        <dbReference type="ARBA" id="ARBA00023295"/>
    </source>
</evidence>
<dbReference type="GO" id="GO:0004564">
    <property type="term" value="F:beta-fructofuranosidase activity"/>
    <property type="evidence" value="ECO:0007669"/>
    <property type="project" value="UniProtKB-EC"/>
</dbReference>
<dbReference type="InterPro" id="IPR006232">
    <property type="entry name" value="Suc6P_hydrolase"/>
</dbReference>
<dbReference type="EC" id="3.2.1.26" evidence="4"/>
<dbReference type="CDD" id="cd18623">
    <property type="entry name" value="GH32_ScrB-like"/>
    <property type="match status" value="1"/>
</dbReference>
<reference evidence="7 8" key="1">
    <citation type="submission" date="2020-04" db="EMBL/GenBank/DDBJ databases">
        <authorList>
            <person name="Wallbank WR R."/>
            <person name="Pardo Diaz C."/>
            <person name="Kozak K."/>
            <person name="Martin S."/>
            <person name="Jiggins C."/>
            <person name="Moest M."/>
            <person name="Warren A I."/>
            <person name="Byers J.R.P. K."/>
            <person name="Montejo-Kovacevich G."/>
            <person name="Yen C E."/>
        </authorList>
    </citation>
    <scope>NUCLEOTIDE SEQUENCE [LARGE SCALE GENOMIC DNA]</scope>
</reference>
<evidence type="ECO:0000313" key="7">
    <source>
        <dbReference type="EMBL" id="CAB3241156.1"/>
    </source>
</evidence>
<comment type="caution">
    <text evidence="7">The sequence shown here is derived from an EMBL/GenBank/DDBJ whole genome shotgun (WGS) entry which is preliminary data.</text>
</comment>
<dbReference type="InterPro" id="IPR023296">
    <property type="entry name" value="Glyco_hydro_beta-prop_sf"/>
</dbReference>
<comment type="similarity">
    <text evidence="1 4">Belongs to the glycosyl hydrolase 32 family.</text>
</comment>
<evidence type="ECO:0000256" key="4">
    <source>
        <dbReference type="RuleBase" id="RU362110"/>
    </source>
</evidence>
<evidence type="ECO:0000256" key="2">
    <source>
        <dbReference type="ARBA" id="ARBA00022801"/>
    </source>
</evidence>
<dbReference type="InterPro" id="IPR051214">
    <property type="entry name" value="GH32_Enzymes"/>
</dbReference>
<dbReference type="GO" id="GO:0005975">
    <property type="term" value="P:carbohydrate metabolic process"/>
    <property type="evidence" value="ECO:0007669"/>
    <property type="project" value="InterPro"/>
</dbReference>
<dbReference type="SUPFAM" id="SSF49899">
    <property type="entry name" value="Concanavalin A-like lectins/glucanases"/>
    <property type="match status" value="1"/>
</dbReference>
<dbReference type="GO" id="GO:0005737">
    <property type="term" value="C:cytoplasm"/>
    <property type="evidence" value="ECO:0007669"/>
    <property type="project" value="InterPro"/>
</dbReference>
<dbReference type="Pfam" id="PF00251">
    <property type="entry name" value="Glyco_hydro_32N"/>
    <property type="match status" value="1"/>
</dbReference>
<comment type="catalytic activity">
    <reaction evidence="4">
        <text>Hydrolysis of terminal non-reducing beta-D-fructofuranoside residues in beta-D-fructofuranosides.</text>
        <dbReference type="EC" id="3.2.1.26"/>
    </reaction>
</comment>
<keyword evidence="3 4" id="KW-0326">Glycosidase</keyword>
<proteinExistence type="inferred from homology"/>
<dbReference type="OrthoDB" id="202537at2759"/>